<proteinExistence type="predicted"/>
<keyword evidence="1" id="KW-0472">Membrane</keyword>
<keyword evidence="1" id="KW-0812">Transmembrane</keyword>
<feature type="transmembrane region" description="Helical" evidence="1">
    <location>
        <begin position="110"/>
        <end position="129"/>
    </location>
</feature>
<feature type="transmembrane region" description="Helical" evidence="1">
    <location>
        <begin position="74"/>
        <end position="90"/>
    </location>
</feature>
<feature type="transmembrane region" description="Helical" evidence="1">
    <location>
        <begin position="229"/>
        <end position="251"/>
    </location>
</feature>
<dbReference type="InterPro" id="IPR010640">
    <property type="entry name" value="Low_temperature_requirement_A"/>
</dbReference>
<organism evidence="2 3">
    <name type="scientific">Morchella conica CCBAS932</name>
    <dbReference type="NCBI Taxonomy" id="1392247"/>
    <lineage>
        <taxon>Eukaryota</taxon>
        <taxon>Fungi</taxon>
        <taxon>Dikarya</taxon>
        <taxon>Ascomycota</taxon>
        <taxon>Pezizomycotina</taxon>
        <taxon>Pezizomycetes</taxon>
        <taxon>Pezizales</taxon>
        <taxon>Morchellaceae</taxon>
        <taxon>Morchella</taxon>
    </lineage>
</organism>
<keyword evidence="1" id="KW-1133">Transmembrane helix</keyword>
<dbReference type="PANTHER" id="PTHR42101:SF1">
    <property type="entry name" value="LOW TEMPERATURE REQUIREMENT A"/>
    <property type="match status" value="1"/>
</dbReference>
<name>A0A3N4KFG2_9PEZI</name>
<feature type="transmembrane region" description="Helical" evidence="1">
    <location>
        <begin position="41"/>
        <end position="62"/>
    </location>
</feature>
<feature type="transmembrane region" description="Helical" evidence="1">
    <location>
        <begin position="421"/>
        <end position="442"/>
    </location>
</feature>
<accession>A0A3N4KFG2</accession>
<dbReference type="STRING" id="1392247.A0A3N4KFG2"/>
<feature type="transmembrane region" description="Helical" evidence="1">
    <location>
        <begin position="136"/>
        <end position="160"/>
    </location>
</feature>
<evidence type="ECO:0000256" key="1">
    <source>
        <dbReference type="SAM" id="Phobius"/>
    </source>
</evidence>
<feature type="transmembrane region" description="Helical" evidence="1">
    <location>
        <begin position="172"/>
        <end position="193"/>
    </location>
</feature>
<dbReference type="EMBL" id="ML119197">
    <property type="protein sequence ID" value="RPB07081.1"/>
    <property type="molecule type" value="Genomic_DNA"/>
</dbReference>
<sequence length="496" mass="57617">EAEEVEEATPIELFYDLFFVANLTTVTSVHYITESKTLSSYILYFIILWFTWLHVTLLDVRFSVDSVYERICKALHFAVMGAFASVSTTWDPFSPDDDITITALRTMTLTLMFSRFILSIQYFVVMYFGRSKPRTILPLAIHGTVMIISASVYLGIYFSFRHGHTEKYYLSWYIMAAFEVISVITTSSIWGCVSFKRTHLIERMGLLTLIILGEGIIVMLKAINTIVKGFGWTWTTLGVVSSSIALIYLYWMFYFDFNPMKIYYGRFRQQLWTLLHFPFHLAIVLSVEGLRQLATLRNYELMADDMMGKFTGPTRPNNRSHMIDQFNDAFALFYNDDYAKTVLKEWPIVTNWTNELETFMYNSVLQDGDREFMEAYNDLYNALVAKLAYYLSEFYGFKFPYRKPEDSGDRFSGFRQLFDLVFKYFFLSLGVVFIMYGVFAILVRRRLDVYDWICVGLRFTPAVVFFAMSEVSSTSALYSSGGGSWPIPQVCVLIFI</sequence>
<reference evidence="2 3" key="1">
    <citation type="journal article" date="2018" name="Nat. Ecol. Evol.">
        <title>Pezizomycetes genomes reveal the molecular basis of ectomycorrhizal truffle lifestyle.</title>
        <authorList>
            <person name="Murat C."/>
            <person name="Payen T."/>
            <person name="Noel B."/>
            <person name="Kuo A."/>
            <person name="Morin E."/>
            <person name="Chen J."/>
            <person name="Kohler A."/>
            <person name="Krizsan K."/>
            <person name="Balestrini R."/>
            <person name="Da Silva C."/>
            <person name="Montanini B."/>
            <person name="Hainaut M."/>
            <person name="Levati E."/>
            <person name="Barry K.W."/>
            <person name="Belfiori B."/>
            <person name="Cichocki N."/>
            <person name="Clum A."/>
            <person name="Dockter R.B."/>
            <person name="Fauchery L."/>
            <person name="Guy J."/>
            <person name="Iotti M."/>
            <person name="Le Tacon F."/>
            <person name="Lindquist E.A."/>
            <person name="Lipzen A."/>
            <person name="Malagnac F."/>
            <person name="Mello A."/>
            <person name="Molinier V."/>
            <person name="Miyauchi S."/>
            <person name="Poulain J."/>
            <person name="Riccioni C."/>
            <person name="Rubini A."/>
            <person name="Sitrit Y."/>
            <person name="Splivallo R."/>
            <person name="Traeger S."/>
            <person name="Wang M."/>
            <person name="Zifcakova L."/>
            <person name="Wipf D."/>
            <person name="Zambonelli A."/>
            <person name="Paolocci F."/>
            <person name="Nowrousian M."/>
            <person name="Ottonello S."/>
            <person name="Baldrian P."/>
            <person name="Spatafora J.W."/>
            <person name="Henrissat B."/>
            <person name="Nagy L.G."/>
            <person name="Aury J.M."/>
            <person name="Wincker P."/>
            <person name="Grigoriev I.V."/>
            <person name="Bonfante P."/>
            <person name="Martin F.M."/>
        </authorList>
    </citation>
    <scope>NUCLEOTIDE SEQUENCE [LARGE SCALE GENOMIC DNA]</scope>
    <source>
        <strain evidence="2 3">CCBAS932</strain>
    </source>
</reference>
<dbReference type="Proteomes" id="UP000277580">
    <property type="component" value="Unassembled WGS sequence"/>
</dbReference>
<protein>
    <submittedName>
        <fullName evidence="2">Uncharacterized protein</fullName>
    </submittedName>
</protein>
<feature type="non-terminal residue" evidence="2">
    <location>
        <position position="1"/>
    </location>
</feature>
<dbReference type="PANTHER" id="PTHR42101">
    <property type="entry name" value="CHROMOSOME 16, WHOLE GENOME SHOTGUN SEQUENCE"/>
    <property type="match status" value="1"/>
</dbReference>
<dbReference type="OrthoDB" id="3177213at2759"/>
<keyword evidence="3" id="KW-1185">Reference proteome</keyword>
<gene>
    <name evidence="2" type="ORF">P167DRAFT_469172</name>
</gene>
<dbReference type="AlphaFoldDB" id="A0A3N4KFG2"/>
<evidence type="ECO:0000313" key="2">
    <source>
        <dbReference type="EMBL" id="RPB07081.1"/>
    </source>
</evidence>
<dbReference type="Pfam" id="PF06772">
    <property type="entry name" value="LtrA"/>
    <property type="match status" value="1"/>
</dbReference>
<dbReference type="InParanoid" id="A0A3N4KFG2"/>
<evidence type="ECO:0000313" key="3">
    <source>
        <dbReference type="Proteomes" id="UP000277580"/>
    </source>
</evidence>
<feature type="transmembrane region" description="Helical" evidence="1">
    <location>
        <begin position="205"/>
        <end position="223"/>
    </location>
</feature>
<feature type="non-terminal residue" evidence="2">
    <location>
        <position position="496"/>
    </location>
</feature>